<evidence type="ECO:0000259" key="13">
    <source>
        <dbReference type="Pfam" id="PF01292"/>
    </source>
</evidence>
<protein>
    <submittedName>
        <fullName evidence="14">Thiosulfate reductase cytochrome b subunit</fullName>
    </submittedName>
</protein>
<dbReference type="PRINTS" id="PR00161">
    <property type="entry name" value="NIHGNASECYTB"/>
</dbReference>
<sequence>MAEPKLHTVAPAEAGQPTRIYIFKGYERLWHWIQAILISLMLVTGFEIHGTYKLLGFEPAVRLHTMAAWALIVLWLFTLFWHVTTGEWRQYSPTTSKIGAMMKFYASGIFRGEEHPYEITAAKKHNPLQRMTYLGLLVVVLPLVWISGLLYMFRAYWPALGLENMLSLYWVAVAHTAGAFMILIFLIMHLYLITTGHTVGSQLKAMITGWEEMPGAGERKA</sequence>
<evidence type="ECO:0000256" key="6">
    <source>
        <dbReference type="ARBA" id="ARBA00022692"/>
    </source>
</evidence>
<keyword evidence="8" id="KW-0249">Electron transport</keyword>
<feature type="transmembrane region" description="Helical" evidence="12">
    <location>
        <begin position="169"/>
        <end position="193"/>
    </location>
</feature>
<evidence type="ECO:0000256" key="5">
    <source>
        <dbReference type="ARBA" id="ARBA00022617"/>
    </source>
</evidence>
<feature type="transmembrane region" description="Helical" evidence="12">
    <location>
        <begin position="133"/>
        <end position="157"/>
    </location>
</feature>
<gene>
    <name evidence="14" type="ORF">SAMN02745977_02309</name>
</gene>
<dbReference type="EMBL" id="FOCW01000010">
    <property type="protein sequence ID" value="SEN90547.1"/>
    <property type="molecule type" value="Genomic_DNA"/>
</dbReference>
<keyword evidence="11 12" id="KW-0472">Membrane</keyword>
<keyword evidence="9 12" id="KW-1133">Transmembrane helix</keyword>
<evidence type="ECO:0000256" key="7">
    <source>
        <dbReference type="ARBA" id="ARBA00022723"/>
    </source>
</evidence>
<comment type="similarity">
    <text evidence="2">Belongs to the HupC/HyaC/HydC family.</text>
</comment>
<dbReference type="OrthoDB" id="197262at2"/>
<dbReference type="AlphaFoldDB" id="A0A1H8KCS6"/>
<evidence type="ECO:0000313" key="14">
    <source>
        <dbReference type="EMBL" id="SEN90547.1"/>
    </source>
</evidence>
<dbReference type="PANTHER" id="PTHR30485">
    <property type="entry name" value="NI/FE-HYDROGENASE 1 B-TYPE CYTOCHROME SUBUNIT"/>
    <property type="match status" value="1"/>
</dbReference>
<evidence type="ECO:0000256" key="2">
    <source>
        <dbReference type="ARBA" id="ARBA00008622"/>
    </source>
</evidence>
<organism evidence="14 15">
    <name type="scientific">Brachymonas denitrificans DSM 15123</name>
    <dbReference type="NCBI Taxonomy" id="1121117"/>
    <lineage>
        <taxon>Bacteria</taxon>
        <taxon>Pseudomonadati</taxon>
        <taxon>Pseudomonadota</taxon>
        <taxon>Betaproteobacteria</taxon>
        <taxon>Burkholderiales</taxon>
        <taxon>Comamonadaceae</taxon>
        <taxon>Brachymonas</taxon>
    </lineage>
</organism>
<keyword evidence="3" id="KW-0813">Transport</keyword>
<dbReference type="PANTHER" id="PTHR30485:SF1">
    <property type="entry name" value="CYTOCHROME YDHU-RELATED"/>
    <property type="match status" value="1"/>
</dbReference>
<dbReference type="Proteomes" id="UP000199531">
    <property type="component" value="Unassembled WGS sequence"/>
</dbReference>
<dbReference type="GO" id="GO:0005506">
    <property type="term" value="F:iron ion binding"/>
    <property type="evidence" value="ECO:0007669"/>
    <property type="project" value="InterPro"/>
</dbReference>
<keyword evidence="4" id="KW-1003">Cell membrane</keyword>
<accession>A0A1H8KCS6</accession>
<evidence type="ECO:0000256" key="1">
    <source>
        <dbReference type="ARBA" id="ARBA00004651"/>
    </source>
</evidence>
<reference evidence="14 15" key="1">
    <citation type="submission" date="2016-10" db="EMBL/GenBank/DDBJ databases">
        <authorList>
            <person name="de Groot N.N."/>
        </authorList>
    </citation>
    <scope>NUCLEOTIDE SEQUENCE [LARGE SCALE GENOMIC DNA]</scope>
    <source>
        <strain evidence="14 15">DSM 15123</strain>
    </source>
</reference>
<evidence type="ECO:0000256" key="3">
    <source>
        <dbReference type="ARBA" id="ARBA00022448"/>
    </source>
</evidence>
<proteinExistence type="inferred from homology"/>
<dbReference type="SUPFAM" id="SSF81342">
    <property type="entry name" value="Transmembrane di-heme cytochromes"/>
    <property type="match status" value="1"/>
</dbReference>
<evidence type="ECO:0000256" key="8">
    <source>
        <dbReference type="ARBA" id="ARBA00022982"/>
    </source>
</evidence>
<keyword evidence="5" id="KW-0349">Heme</keyword>
<evidence type="ECO:0000256" key="9">
    <source>
        <dbReference type="ARBA" id="ARBA00022989"/>
    </source>
</evidence>
<dbReference type="InterPro" id="IPR016174">
    <property type="entry name" value="Di-haem_cyt_TM"/>
</dbReference>
<keyword evidence="15" id="KW-1185">Reference proteome</keyword>
<dbReference type="Gene3D" id="1.20.950.20">
    <property type="entry name" value="Transmembrane di-heme cytochromes, Chain C"/>
    <property type="match status" value="1"/>
</dbReference>
<dbReference type="GO" id="GO:0022904">
    <property type="term" value="P:respiratory electron transport chain"/>
    <property type="evidence" value="ECO:0007669"/>
    <property type="project" value="InterPro"/>
</dbReference>
<keyword evidence="10" id="KW-0408">Iron</keyword>
<keyword evidence="6 12" id="KW-0812">Transmembrane</keyword>
<evidence type="ECO:0000313" key="15">
    <source>
        <dbReference type="Proteomes" id="UP000199531"/>
    </source>
</evidence>
<dbReference type="InterPro" id="IPR051542">
    <property type="entry name" value="Hydrogenase_cytochrome"/>
</dbReference>
<dbReference type="RefSeq" id="WP_091818091.1">
    <property type="nucleotide sequence ID" value="NZ_FOCW01000010.1"/>
</dbReference>
<dbReference type="GO" id="GO:0020037">
    <property type="term" value="F:heme binding"/>
    <property type="evidence" value="ECO:0007669"/>
    <property type="project" value="TreeGrafter"/>
</dbReference>
<feature type="transmembrane region" description="Helical" evidence="12">
    <location>
        <begin position="29"/>
        <end position="46"/>
    </location>
</feature>
<dbReference type="InterPro" id="IPR011577">
    <property type="entry name" value="Cyt_b561_bac/Ni-Hgenase"/>
</dbReference>
<dbReference type="GO" id="GO:0009055">
    <property type="term" value="F:electron transfer activity"/>
    <property type="evidence" value="ECO:0007669"/>
    <property type="project" value="InterPro"/>
</dbReference>
<name>A0A1H8KCS6_9BURK</name>
<feature type="transmembrane region" description="Helical" evidence="12">
    <location>
        <begin position="66"/>
        <end position="83"/>
    </location>
</feature>
<feature type="domain" description="Cytochrome b561 bacterial/Ni-hydrogenase" evidence="13">
    <location>
        <begin position="25"/>
        <end position="209"/>
    </location>
</feature>
<keyword evidence="7" id="KW-0479">Metal-binding</keyword>
<evidence type="ECO:0000256" key="11">
    <source>
        <dbReference type="ARBA" id="ARBA00023136"/>
    </source>
</evidence>
<dbReference type="STRING" id="1121117.SAMN02745977_02309"/>
<evidence type="ECO:0000256" key="10">
    <source>
        <dbReference type="ARBA" id="ARBA00023004"/>
    </source>
</evidence>
<evidence type="ECO:0000256" key="4">
    <source>
        <dbReference type="ARBA" id="ARBA00022475"/>
    </source>
</evidence>
<comment type="subcellular location">
    <subcellularLocation>
        <location evidence="1">Cell membrane</location>
        <topology evidence="1">Multi-pass membrane protein</topology>
    </subcellularLocation>
</comment>
<evidence type="ECO:0000256" key="12">
    <source>
        <dbReference type="SAM" id="Phobius"/>
    </source>
</evidence>
<dbReference type="InterPro" id="IPR000516">
    <property type="entry name" value="Ni-dep_Hydgase_cyt-B"/>
</dbReference>
<dbReference type="Pfam" id="PF01292">
    <property type="entry name" value="Ni_hydr_CYTB"/>
    <property type="match status" value="1"/>
</dbReference>
<dbReference type="GO" id="GO:0005886">
    <property type="term" value="C:plasma membrane"/>
    <property type="evidence" value="ECO:0007669"/>
    <property type="project" value="UniProtKB-SubCell"/>
</dbReference>